<protein>
    <recommendedName>
        <fullName evidence="1">F-box domain-containing protein</fullName>
    </recommendedName>
</protein>
<gene>
    <name evidence="2" type="ORF">LPLAT_LOCUS7912</name>
</gene>
<evidence type="ECO:0000259" key="1">
    <source>
        <dbReference type="PROSITE" id="PS50181"/>
    </source>
</evidence>
<proteinExistence type="predicted"/>
<dbReference type="InterPro" id="IPR001810">
    <property type="entry name" value="F-box_dom"/>
</dbReference>
<dbReference type="Gene3D" id="1.20.1280.50">
    <property type="match status" value="1"/>
</dbReference>
<organism evidence="2 3">
    <name type="scientific">Lasius platythorax</name>
    <dbReference type="NCBI Taxonomy" id="488582"/>
    <lineage>
        <taxon>Eukaryota</taxon>
        <taxon>Metazoa</taxon>
        <taxon>Ecdysozoa</taxon>
        <taxon>Arthropoda</taxon>
        <taxon>Hexapoda</taxon>
        <taxon>Insecta</taxon>
        <taxon>Pterygota</taxon>
        <taxon>Neoptera</taxon>
        <taxon>Endopterygota</taxon>
        <taxon>Hymenoptera</taxon>
        <taxon>Apocrita</taxon>
        <taxon>Aculeata</taxon>
        <taxon>Formicoidea</taxon>
        <taxon>Formicidae</taxon>
        <taxon>Formicinae</taxon>
        <taxon>Lasius</taxon>
        <taxon>Lasius</taxon>
    </lineage>
</organism>
<evidence type="ECO:0000313" key="2">
    <source>
        <dbReference type="EMBL" id="CAL1682014.1"/>
    </source>
</evidence>
<name>A0AAV2NNY7_9HYME</name>
<dbReference type="AlphaFoldDB" id="A0AAV2NNY7"/>
<accession>A0AAV2NNY7</accession>
<dbReference type="PROSITE" id="PS50181">
    <property type="entry name" value="FBOX"/>
    <property type="match status" value="1"/>
</dbReference>
<reference evidence="2" key="1">
    <citation type="submission" date="2024-04" db="EMBL/GenBank/DDBJ databases">
        <authorList>
            <consortium name="Molecular Ecology Group"/>
        </authorList>
    </citation>
    <scope>NUCLEOTIDE SEQUENCE</scope>
</reference>
<dbReference type="Pfam" id="PF12937">
    <property type="entry name" value="F-box-like"/>
    <property type="match status" value="1"/>
</dbReference>
<dbReference type="SUPFAM" id="SSF81383">
    <property type="entry name" value="F-box domain"/>
    <property type="match status" value="1"/>
</dbReference>
<evidence type="ECO:0000313" key="3">
    <source>
        <dbReference type="Proteomes" id="UP001497644"/>
    </source>
</evidence>
<sequence>MATITLLPDEVILLILENESISMEDLMSFASTCKRFQSITQNNKLWEKKFYQR</sequence>
<dbReference type="Proteomes" id="UP001497644">
    <property type="component" value="Chromosome 3"/>
</dbReference>
<dbReference type="SMART" id="SM00256">
    <property type="entry name" value="FBOX"/>
    <property type="match status" value="1"/>
</dbReference>
<dbReference type="InterPro" id="IPR036047">
    <property type="entry name" value="F-box-like_dom_sf"/>
</dbReference>
<feature type="domain" description="F-box" evidence="1">
    <location>
        <begin position="1"/>
        <end position="49"/>
    </location>
</feature>
<keyword evidence="3" id="KW-1185">Reference proteome</keyword>
<dbReference type="EMBL" id="OZ034826">
    <property type="protein sequence ID" value="CAL1682014.1"/>
    <property type="molecule type" value="Genomic_DNA"/>
</dbReference>